<proteinExistence type="predicted"/>
<dbReference type="RefSeq" id="WP_042519785.1">
    <property type="nucleotide sequence ID" value="NZ_JXQI01000039.1"/>
</dbReference>
<evidence type="ECO:0000313" key="2">
    <source>
        <dbReference type="Proteomes" id="UP000032046"/>
    </source>
</evidence>
<organism evidence="1 2">
    <name type="scientific">Prevotella pectinovora</name>
    <dbReference type="NCBI Taxonomy" id="1602169"/>
    <lineage>
        <taxon>Bacteria</taxon>
        <taxon>Pseudomonadati</taxon>
        <taxon>Bacteroidota</taxon>
        <taxon>Bacteroidia</taxon>
        <taxon>Bacteroidales</taxon>
        <taxon>Prevotellaceae</taxon>
        <taxon>Prevotella</taxon>
    </lineage>
</organism>
<reference evidence="1 2" key="1">
    <citation type="submission" date="2015-01" db="EMBL/GenBank/DDBJ databases">
        <title>Comparative genomics of non-oral Prevotella species.</title>
        <authorList>
            <person name="Accetto T."/>
            <person name="Nograsek B."/>
            <person name="Avgustin G."/>
        </authorList>
    </citation>
    <scope>NUCLEOTIDE SEQUENCE [LARGE SCALE GENOMIC DNA]</scope>
    <source>
        <strain evidence="1 2">P5-119</strain>
    </source>
</reference>
<keyword evidence="2" id="KW-1185">Reference proteome</keyword>
<comment type="caution">
    <text evidence="1">The sequence shown here is derived from an EMBL/GenBank/DDBJ whole genome shotgun (WGS) entry which is preliminary data.</text>
</comment>
<name>A0A0D0IUG4_9BACT</name>
<evidence type="ECO:0000313" key="1">
    <source>
        <dbReference type="EMBL" id="KIP60913.1"/>
    </source>
</evidence>
<dbReference type="OrthoDB" id="1086526at2"/>
<gene>
    <name evidence="1" type="ORF">ST44_10070</name>
</gene>
<accession>A0A0D0IUG4</accession>
<dbReference type="Proteomes" id="UP000032046">
    <property type="component" value="Unassembled WGS sequence"/>
</dbReference>
<dbReference type="EMBL" id="JXQK01000074">
    <property type="protein sequence ID" value="KIP60913.1"/>
    <property type="molecule type" value="Genomic_DNA"/>
</dbReference>
<sequence length="85" mass="9947">MIKLYNTNVDVLVVRKSDYQNNNIGDGYFIVPKDEWLCEDDGLKSFHLFLTKFEGNRVSLFLTSEGNPVIFRELPLSRRSDYIEI</sequence>
<dbReference type="AlphaFoldDB" id="A0A0D0IUG4"/>
<protein>
    <submittedName>
        <fullName evidence="1">Uncharacterized protein</fullName>
    </submittedName>
</protein>